<dbReference type="Gene3D" id="1.20.1250.20">
    <property type="entry name" value="MFS general substrate transporter like domains"/>
    <property type="match status" value="2"/>
</dbReference>
<feature type="transmembrane region" description="Helical" evidence="6">
    <location>
        <begin position="410"/>
        <end position="428"/>
    </location>
</feature>
<keyword evidence="9" id="KW-1185">Reference proteome</keyword>
<keyword evidence="3 6" id="KW-1133">Transmembrane helix</keyword>
<dbReference type="EMBL" id="MVFC01000061">
    <property type="protein sequence ID" value="OON71365.1"/>
    <property type="molecule type" value="Genomic_DNA"/>
</dbReference>
<feature type="region of interest" description="Disordered" evidence="5">
    <location>
        <begin position="1"/>
        <end position="23"/>
    </location>
</feature>
<organism evidence="8 9">
    <name type="scientific">Streptomyces tsukubensis</name>
    <dbReference type="NCBI Taxonomy" id="83656"/>
    <lineage>
        <taxon>Bacteria</taxon>
        <taxon>Bacillati</taxon>
        <taxon>Actinomycetota</taxon>
        <taxon>Actinomycetes</taxon>
        <taxon>Kitasatosporales</taxon>
        <taxon>Streptomycetaceae</taxon>
        <taxon>Streptomyces</taxon>
    </lineage>
</organism>
<proteinExistence type="predicted"/>
<dbReference type="AlphaFoldDB" id="A0A1V3ZYZ2"/>
<keyword evidence="4 6" id="KW-0472">Membrane</keyword>
<evidence type="ECO:0000313" key="9">
    <source>
        <dbReference type="Proteomes" id="UP000190539"/>
    </source>
</evidence>
<feature type="transmembrane region" description="Helical" evidence="6">
    <location>
        <begin position="65"/>
        <end position="89"/>
    </location>
</feature>
<feature type="transmembrane region" description="Helical" evidence="6">
    <location>
        <begin position="273"/>
        <end position="292"/>
    </location>
</feature>
<dbReference type="InterPro" id="IPR050382">
    <property type="entry name" value="MFS_Na/Anion_cotransporter"/>
</dbReference>
<evidence type="ECO:0000259" key="7">
    <source>
        <dbReference type="PROSITE" id="PS50850"/>
    </source>
</evidence>
<dbReference type="Proteomes" id="UP000190539">
    <property type="component" value="Unassembled WGS sequence"/>
</dbReference>
<evidence type="ECO:0000256" key="4">
    <source>
        <dbReference type="ARBA" id="ARBA00023136"/>
    </source>
</evidence>
<comment type="subcellular location">
    <subcellularLocation>
        <location evidence="1">Cell membrane</location>
        <topology evidence="1">Multi-pass membrane protein</topology>
    </subcellularLocation>
</comment>
<feature type="compositionally biased region" description="Low complexity" evidence="5">
    <location>
        <begin position="1"/>
        <end position="15"/>
    </location>
</feature>
<sequence length="459" mass="47231">MNMPDVAAASSARRPSVPPGAGGVSSRAATVLCVVVASHAVIFLDKALLGLTAQPLMRDLDLSKAQFGALAGASYLLFGVACLLGGLAADRFSPRWILLGCGLMWALGQLPAVFAVSGGMLYASRVIVGAAEGPAQPLSHVAAYAWFPNERRGLPAALITCGTSVGKLALVPVLTLVIVQFGWRAAFVTVGALSLAWSAAWLALGRTGPYGEVARQPRRGAAGRRESWGVWRRLLVNGTFLGTLAAFFAQGALVAVVFTWLPSYFRDVLGFSAPAAGVLFTLPSALAIVFLLSVGPLTDRMLRRGVSSRMARGVFGGGCLTCAGLTLATLHWVRTPLLAVVIVMVGYGLSTTVQAVAHPAVAEIAPPERRAGALAALAAVGSAAGVLSPALTGRVLDAAGSPGQGYADAFLLVGLVVAAGGLCLAIFVDPGRDAALPVRERAARPWAGRPFDLPEGPVR</sequence>
<accession>A0A1V3ZYZ2</accession>
<reference evidence="8 9" key="1">
    <citation type="submission" date="2017-02" db="EMBL/GenBank/DDBJ databases">
        <title>Draft Genome Sequence of Streptomyces tsukubaensis F601, a Producer of the immunosuppressant tacrolimus FK506.</title>
        <authorList>
            <person name="Zong G."/>
            <person name="Zhong C."/>
            <person name="Fu J."/>
            <person name="Qin R."/>
            <person name="Cao G."/>
        </authorList>
    </citation>
    <scope>NUCLEOTIDE SEQUENCE [LARGE SCALE GENOMIC DNA]</scope>
    <source>
        <strain evidence="8 9">F601</strain>
    </source>
</reference>
<gene>
    <name evidence="8" type="ORF">B1H18_34205</name>
</gene>
<dbReference type="PANTHER" id="PTHR11662">
    <property type="entry name" value="SOLUTE CARRIER FAMILY 17"/>
    <property type="match status" value="1"/>
</dbReference>
<evidence type="ECO:0000256" key="2">
    <source>
        <dbReference type="ARBA" id="ARBA00022692"/>
    </source>
</evidence>
<dbReference type="InterPro" id="IPR020846">
    <property type="entry name" value="MFS_dom"/>
</dbReference>
<name>A0A1V3ZYZ2_9ACTN</name>
<feature type="transmembrane region" description="Helical" evidence="6">
    <location>
        <begin position="24"/>
        <end position="44"/>
    </location>
</feature>
<evidence type="ECO:0000256" key="1">
    <source>
        <dbReference type="ARBA" id="ARBA00004651"/>
    </source>
</evidence>
<evidence type="ECO:0000256" key="5">
    <source>
        <dbReference type="SAM" id="MobiDB-lite"/>
    </source>
</evidence>
<dbReference type="GO" id="GO:0022857">
    <property type="term" value="F:transmembrane transporter activity"/>
    <property type="evidence" value="ECO:0007669"/>
    <property type="project" value="InterPro"/>
</dbReference>
<dbReference type="Pfam" id="PF07690">
    <property type="entry name" value="MFS_1"/>
    <property type="match status" value="1"/>
</dbReference>
<dbReference type="STRING" id="83656.B1H18_34205"/>
<feature type="transmembrane region" description="Helical" evidence="6">
    <location>
        <begin position="313"/>
        <end position="333"/>
    </location>
</feature>
<feature type="domain" description="Major facilitator superfamily (MFS) profile" evidence="7">
    <location>
        <begin position="31"/>
        <end position="432"/>
    </location>
</feature>
<protein>
    <recommendedName>
        <fullName evidence="7">Major facilitator superfamily (MFS) profile domain-containing protein</fullName>
    </recommendedName>
</protein>
<dbReference type="PROSITE" id="PS50850">
    <property type="entry name" value="MFS"/>
    <property type="match status" value="1"/>
</dbReference>
<keyword evidence="2 6" id="KW-0812">Transmembrane</keyword>
<evidence type="ECO:0000256" key="3">
    <source>
        <dbReference type="ARBA" id="ARBA00022989"/>
    </source>
</evidence>
<dbReference type="GO" id="GO:0005886">
    <property type="term" value="C:plasma membrane"/>
    <property type="evidence" value="ECO:0007669"/>
    <property type="project" value="UniProtKB-SubCell"/>
</dbReference>
<dbReference type="InterPro" id="IPR036259">
    <property type="entry name" value="MFS_trans_sf"/>
</dbReference>
<dbReference type="OrthoDB" id="4474610at2"/>
<feature type="transmembrane region" description="Helical" evidence="6">
    <location>
        <begin position="339"/>
        <end position="361"/>
    </location>
</feature>
<feature type="transmembrane region" description="Helical" evidence="6">
    <location>
        <begin position="95"/>
        <end position="116"/>
    </location>
</feature>
<evidence type="ECO:0000256" key="6">
    <source>
        <dbReference type="SAM" id="Phobius"/>
    </source>
</evidence>
<comment type="caution">
    <text evidence="8">The sequence shown here is derived from an EMBL/GenBank/DDBJ whole genome shotgun (WGS) entry which is preliminary data.</text>
</comment>
<feature type="transmembrane region" description="Helical" evidence="6">
    <location>
        <begin position="234"/>
        <end position="261"/>
    </location>
</feature>
<feature type="transmembrane region" description="Helical" evidence="6">
    <location>
        <begin position="373"/>
        <end position="390"/>
    </location>
</feature>
<evidence type="ECO:0000313" key="8">
    <source>
        <dbReference type="EMBL" id="OON71365.1"/>
    </source>
</evidence>
<feature type="transmembrane region" description="Helical" evidence="6">
    <location>
        <begin position="185"/>
        <end position="204"/>
    </location>
</feature>
<dbReference type="SUPFAM" id="SSF103473">
    <property type="entry name" value="MFS general substrate transporter"/>
    <property type="match status" value="1"/>
</dbReference>
<dbReference type="InterPro" id="IPR011701">
    <property type="entry name" value="MFS"/>
</dbReference>
<dbReference type="PANTHER" id="PTHR11662:SF450">
    <property type="entry name" value="BLR1003 PROTEIN"/>
    <property type="match status" value="1"/>
</dbReference>